<dbReference type="GO" id="GO:0008047">
    <property type="term" value="F:enzyme activator activity"/>
    <property type="evidence" value="ECO:0007669"/>
    <property type="project" value="InterPro"/>
</dbReference>
<dbReference type="PRINTS" id="PR00446">
    <property type="entry name" value="HYDRGNUPTAKE"/>
</dbReference>
<dbReference type="GO" id="GO:0046872">
    <property type="term" value="F:metal ion binding"/>
    <property type="evidence" value="ECO:0007669"/>
    <property type="project" value="UniProtKB-KW"/>
</dbReference>
<dbReference type="CDD" id="cd06062">
    <property type="entry name" value="H2MP_MemB-H2up"/>
    <property type="match status" value="1"/>
</dbReference>
<evidence type="ECO:0000256" key="3">
    <source>
        <dbReference type="ARBA" id="ARBA00022670"/>
    </source>
</evidence>
<dbReference type="AlphaFoldDB" id="A0A0F8W3B9"/>
<evidence type="ECO:0000256" key="2">
    <source>
        <dbReference type="ARBA" id="ARBA00022596"/>
    </source>
</evidence>
<dbReference type="PANTHER" id="PTHR30302:SF1">
    <property type="entry name" value="HYDROGENASE 2 MATURATION PROTEASE"/>
    <property type="match status" value="1"/>
</dbReference>
<dbReference type="EMBL" id="LAZR01070311">
    <property type="protein sequence ID" value="KKK42680.1"/>
    <property type="molecule type" value="Genomic_DNA"/>
</dbReference>
<dbReference type="Pfam" id="PF01750">
    <property type="entry name" value="HycI"/>
    <property type="match status" value="1"/>
</dbReference>
<dbReference type="FunFam" id="3.40.50.1450:FF:000002">
    <property type="entry name" value="Hydrogenase 1 maturation protease"/>
    <property type="match status" value="1"/>
</dbReference>
<gene>
    <name evidence="7" type="ORF">LCGC14_3169730</name>
</gene>
<reference evidence="7" key="1">
    <citation type="journal article" date="2015" name="Nature">
        <title>Complex archaea that bridge the gap between prokaryotes and eukaryotes.</title>
        <authorList>
            <person name="Spang A."/>
            <person name="Saw J.H."/>
            <person name="Jorgensen S.L."/>
            <person name="Zaremba-Niedzwiedzka K."/>
            <person name="Martijn J."/>
            <person name="Lind A.E."/>
            <person name="van Eijk R."/>
            <person name="Schleper C."/>
            <person name="Guy L."/>
            <person name="Ettema T.J."/>
        </authorList>
    </citation>
    <scope>NUCLEOTIDE SEQUENCE</scope>
</reference>
<evidence type="ECO:0000256" key="5">
    <source>
        <dbReference type="ARBA" id="ARBA00022750"/>
    </source>
</evidence>
<accession>A0A0F8W3B9</accession>
<keyword evidence="5" id="KW-0064">Aspartyl protease</keyword>
<keyword evidence="3" id="KW-0645">Protease</keyword>
<organism evidence="7">
    <name type="scientific">marine sediment metagenome</name>
    <dbReference type="NCBI Taxonomy" id="412755"/>
    <lineage>
        <taxon>unclassified sequences</taxon>
        <taxon>metagenomes</taxon>
        <taxon>ecological metagenomes</taxon>
    </lineage>
</organism>
<dbReference type="PANTHER" id="PTHR30302">
    <property type="entry name" value="HYDROGENASE 1 MATURATION PROTEASE"/>
    <property type="match status" value="1"/>
</dbReference>
<name>A0A0F8W3B9_9ZZZZ</name>
<dbReference type="GO" id="GO:0016485">
    <property type="term" value="P:protein processing"/>
    <property type="evidence" value="ECO:0007669"/>
    <property type="project" value="TreeGrafter"/>
</dbReference>
<comment type="caution">
    <text evidence="7">The sequence shown here is derived from an EMBL/GenBank/DDBJ whole genome shotgun (WGS) entry which is preliminary data.</text>
</comment>
<dbReference type="InterPro" id="IPR000671">
    <property type="entry name" value="Peptidase_A31"/>
</dbReference>
<evidence type="ECO:0008006" key="8">
    <source>
        <dbReference type="Google" id="ProtNLM"/>
    </source>
</evidence>
<keyword evidence="2" id="KW-0533">Nickel</keyword>
<dbReference type="GO" id="GO:0004190">
    <property type="term" value="F:aspartic-type endopeptidase activity"/>
    <property type="evidence" value="ECO:0007669"/>
    <property type="project" value="UniProtKB-KW"/>
</dbReference>
<protein>
    <recommendedName>
        <fullName evidence="8">Hydrogenase maturation protease</fullName>
    </recommendedName>
</protein>
<comment type="similarity">
    <text evidence="1">Belongs to the peptidase A31 family.</text>
</comment>
<dbReference type="InterPro" id="IPR023430">
    <property type="entry name" value="Pept_HybD-like_dom_sf"/>
</dbReference>
<sequence>MNKMNKYGYRGRRRVIIDSSIHTLKIEEDSAIMKTAVIGIGNLLYQDEGMGIHAVNALGVRYGFPPECEIIDGGTKGLELLPIIEEQDAIILVDAVDFGKEAGFIKVIADQDIKAYLDLKFSVHQIGIPDMLFAMEFKGIKPPKICLIGIQPPPEEFEMEPRLTPVIAGKLTELVETIVVRLRAWGVKVETRKPEDYSELPMEYRNVSGDPF</sequence>
<evidence type="ECO:0000313" key="7">
    <source>
        <dbReference type="EMBL" id="KKK42680.1"/>
    </source>
</evidence>
<keyword evidence="6" id="KW-0378">Hydrolase</keyword>
<evidence type="ECO:0000256" key="6">
    <source>
        <dbReference type="ARBA" id="ARBA00022801"/>
    </source>
</evidence>
<evidence type="ECO:0000256" key="4">
    <source>
        <dbReference type="ARBA" id="ARBA00022723"/>
    </source>
</evidence>
<dbReference type="SUPFAM" id="SSF53163">
    <property type="entry name" value="HybD-like"/>
    <property type="match status" value="1"/>
</dbReference>
<proteinExistence type="inferred from homology"/>
<dbReference type="NCBIfam" id="TIGR00072">
    <property type="entry name" value="hydrog_prot"/>
    <property type="match status" value="1"/>
</dbReference>
<dbReference type="Gene3D" id="3.40.50.1450">
    <property type="entry name" value="HybD-like"/>
    <property type="match status" value="1"/>
</dbReference>
<keyword evidence="4" id="KW-0479">Metal-binding</keyword>
<evidence type="ECO:0000256" key="1">
    <source>
        <dbReference type="ARBA" id="ARBA00006814"/>
    </source>
</evidence>